<dbReference type="AlphaFoldDB" id="A0A6P7HCS6"/>
<name>A0A6P7HCS6_DIAVI</name>
<dbReference type="SUPFAM" id="SSF57903">
    <property type="entry name" value="FYVE/PHD zinc finger"/>
    <property type="match status" value="1"/>
</dbReference>
<feature type="non-terminal residue" evidence="2">
    <location>
        <position position="176"/>
    </location>
</feature>
<gene>
    <name evidence="2" type="primary">LOC114349265</name>
</gene>
<dbReference type="RefSeq" id="XP_028155418.1">
    <property type="nucleotide sequence ID" value="XM_028299617.1"/>
</dbReference>
<protein>
    <submittedName>
        <fullName evidence="2">PHD finger protein ALFIN-LIKE 7-like</fullName>
    </submittedName>
</protein>
<evidence type="ECO:0000256" key="1">
    <source>
        <dbReference type="SAM" id="MobiDB-lite"/>
    </source>
</evidence>
<dbReference type="InterPro" id="IPR011011">
    <property type="entry name" value="Znf_FYVE_PHD"/>
</dbReference>
<organism evidence="2">
    <name type="scientific">Diabrotica virgifera virgifera</name>
    <name type="common">western corn rootworm</name>
    <dbReference type="NCBI Taxonomy" id="50390"/>
    <lineage>
        <taxon>Eukaryota</taxon>
        <taxon>Metazoa</taxon>
        <taxon>Ecdysozoa</taxon>
        <taxon>Arthropoda</taxon>
        <taxon>Hexapoda</taxon>
        <taxon>Insecta</taxon>
        <taxon>Pterygota</taxon>
        <taxon>Neoptera</taxon>
        <taxon>Endopterygota</taxon>
        <taxon>Coleoptera</taxon>
        <taxon>Polyphaga</taxon>
        <taxon>Cucujiformia</taxon>
        <taxon>Chrysomeloidea</taxon>
        <taxon>Chrysomelidae</taxon>
        <taxon>Galerucinae</taxon>
        <taxon>Diabroticina</taxon>
        <taxon>Diabroticites</taxon>
        <taxon>Diabrotica</taxon>
    </lineage>
</organism>
<sequence>AQVTDETLEELPQPDDPFRNPIPGPSSHHADELIRDEANLSFSVTPQDCHLLPKIRGKRNTTQRKSYGSSVLTITPYKDALEDNIKMKETKGKKKRAIQVAKTTVKARKQSISSSSDTEDDDQNTICLYCSEEYSRFAGEGWIQCSTCSKWALDKCAGVDEEDSTFVCDICSDSPL</sequence>
<dbReference type="InterPro" id="IPR013083">
    <property type="entry name" value="Znf_RING/FYVE/PHD"/>
</dbReference>
<accession>A0A6P7HCS6</accession>
<feature type="region of interest" description="Disordered" evidence="1">
    <location>
        <begin position="1"/>
        <end position="30"/>
    </location>
</feature>
<feature type="non-terminal residue" evidence="2">
    <location>
        <position position="1"/>
    </location>
</feature>
<feature type="compositionally biased region" description="Acidic residues" evidence="1">
    <location>
        <begin position="1"/>
        <end position="13"/>
    </location>
</feature>
<reference evidence="2" key="1">
    <citation type="submission" date="2025-08" db="UniProtKB">
        <authorList>
            <consortium name="RefSeq"/>
        </authorList>
    </citation>
    <scope>IDENTIFICATION</scope>
    <source>
        <tissue evidence="2">Whole insect</tissue>
    </source>
</reference>
<dbReference type="CDD" id="cd15517">
    <property type="entry name" value="PHD_TCF19_like"/>
    <property type="match status" value="1"/>
</dbReference>
<dbReference type="Gene3D" id="3.30.40.10">
    <property type="entry name" value="Zinc/RING finger domain, C3HC4 (zinc finger)"/>
    <property type="match status" value="1"/>
</dbReference>
<proteinExistence type="predicted"/>
<dbReference type="InParanoid" id="A0A6P7HCS6"/>
<evidence type="ECO:0000313" key="2">
    <source>
        <dbReference type="RefSeq" id="XP_028155418.1"/>
    </source>
</evidence>